<dbReference type="Gene3D" id="3.40.309.10">
    <property type="entry name" value="Aldehyde Dehydrogenase, Chain A, domain 2"/>
    <property type="match status" value="1"/>
</dbReference>
<dbReference type="GO" id="GO:0006081">
    <property type="term" value="P:aldehyde metabolic process"/>
    <property type="evidence" value="ECO:0007669"/>
    <property type="project" value="InterPro"/>
</dbReference>
<dbReference type="PROSITE" id="PS00687">
    <property type="entry name" value="ALDEHYDE_DEHYDR_GLU"/>
    <property type="match status" value="1"/>
</dbReference>
<dbReference type="PROSITE" id="PS00070">
    <property type="entry name" value="ALDEHYDE_DEHYDR_CYS"/>
    <property type="match status" value="1"/>
</dbReference>
<evidence type="ECO:0000256" key="5">
    <source>
        <dbReference type="PIRSR" id="PIRSR036492-1"/>
    </source>
</evidence>
<dbReference type="InterPro" id="IPR016161">
    <property type="entry name" value="Ald_DH/histidinol_DH"/>
</dbReference>
<sequence>MLQGSPTELVASFERQRQAFALDPDPTLATRLSRLDRLATWLDSHEPDIVRAIDADFQGRSAHETRLAEVFVVRAGIRHARRHLKQWMRTQRVPTALHFRPGYNRLMPQPLGVVGIIAPWNYPLQLSLGPALAALAAGNRVLIKPSELTPRLSALLASMAREIFNPDELDVAIGDVELGKAFASLPFDHLFFTGSTQVGRDVAQAAAANLTPVTLELGGKSPAILDVSCNVAVAAQRIAFGKLLNAGQTCVAPDYLLVPAGTAEKIASHLMQAIAKLYPRLAANPDYTAVISERHRARLADMVGEARAAGARVIEVNPAGEAFNAASRKFPPTLVIGAPANTRLMREEIFGPVLPIVEYANLDDALAYVQRNARPLALYWFGDDASHCNRALRETVSGGVTINDCLWHLVQESQPFGGVGPSGMGAYHGKWGFDTFSKLKPVFHQTRWNGTVLFHPPYGHTFNWLLRVLSRIA</sequence>
<dbReference type="STRING" id="68895.RR42_s0800"/>
<name>A0A0C4YIC6_9BURK</name>
<feature type="domain" description="Aldehyde dehydrogenase" evidence="8">
    <location>
        <begin position="18"/>
        <end position="441"/>
    </location>
</feature>
<evidence type="ECO:0000259" key="8">
    <source>
        <dbReference type="Pfam" id="PF00171"/>
    </source>
</evidence>
<dbReference type="GO" id="GO:0004029">
    <property type="term" value="F:aldehyde dehydrogenase (NAD+) activity"/>
    <property type="evidence" value="ECO:0007669"/>
    <property type="project" value="TreeGrafter"/>
</dbReference>
<dbReference type="OrthoDB" id="6187633at2"/>
<evidence type="ECO:0000256" key="2">
    <source>
        <dbReference type="ARBA" id="ARBA00023002"/>
    </source>
</evidence>
<dbReference type="KEGG" id="cbw:RR42_s0800"/>
<protein>
    <recommendedName>
        <fullName evidence="4">Aldehyde dehydrogenase</fullName>
    </recommendedName>
</protein>
<dbReference type="InterPro" id="IPR016160">
    <property type="entry name" value="Ald_DH_CS_CYS"/>
</dbReference>
<dbReference type="AlphaFoldDB" id="A0A0C4YIC6"/>
<dbReference type="InterPro" id="IPR016162">
    <property type="entry name" value="Ald_DH_N"/>
</dbReference>
<dbReference type="InterPro" id="IPR012394">
    <property type="entry name" value="Aldehyde_DH_NAD(P)"/>
</dbReference>
<dbReference type="PANTHER" id="PTHR43570:SF20">
    <property type="entry name" value="ALDEHYDE DEHYDROGENASE ALDX-RELATED"/>
    <property type="match status" value="1"/>
</dbReference>
<accession>A0A0C4YIC6</accession>
<evidence type="ECO:0000256" key="6">
    <source>
        <dbReference type="PROSITE-ProRule" id="PRU10007"/>
    </source>
</evidence>
<dbReference type="Pfam" id="PF00171">
    <property type="entry name" value="Aldedh"/>
    <property type="match status" value="1"/>
</dbReference>
<dbReference type="PANTHER" id="PTHR43570">
    <property type="entry name" value="ALDEHYDE DEHYDROGENASE"/>
    <property type="match status" value="1"/>
</dbReference>
<comment type="similarity">
    <text evidence="1 4 7">Belongs to the aldehyde dehydrogenase family.</text>
</comment>
<dbReference type="InterPro" id="IPR016163">
    <property type="entry name" value="Ald_DH_C"/>
</dbReference>
<evidence type="ECO:0000256" key="1">
    <source>
        <dbReference type="ARBA" id="ARBA00009986"/>
    </source>
</evidence>
<feature type="active site" evidence="5">
    <location>
        <position position="250"/>
    </location>
</feature>
<dbReference type="Gene3D" id="3.40.605.10">
    <property type="entry name" value="Aldehyde Dehydrogenase, Chain A, domain 1"/>
    <property type="match status" value="1"/>
</dbReference>
<feature type="active site" evidence="5 6">
    <location>
        <position position="216"/>
    </location>
</feature>
<keyword evidence="2 4" id="KW-0560">Oxidoreductase</keyword>
<dbReference type="Proteomes" id="UP000031843">
    <property type="component" value="Chromosome secondary"/>
</dbReference>
<evidence type="ECO:0000256" key="7">
    <source>
        <dbReference type="RuleBase" id="RU003345"/>
    </source>
</evidence>
<reference evidence="9 10" key="1">
    <citation type="journal article" date="2015" name="Genome Announc.">
        <title>Complete Genome Sequence of Cupriavidus basilensis 4G11, Isolated from the Oak Ridge Field Research Center Site.</title>
        <authorList>
            <person name="Ray J."/>
            <person name="Waters R.J."/>
            <person name="Skerker J.M."/>
            <person name="Kuehl J.V."/>
            <person name="Price M.N."/>
            <person name="Huang J."/>
            <person name="Chakraborty R."/>
            <person name="Arkin A.P."/>
            <person name="Deutschbauer A."/>
        </authorList>
    </citation>
    <scope>NUCLEOTIDE SEQUENCE [LARGE SCALE GENOMIC DNA]</scope>
    <source>
        <strain evidence="9">4G11</strain>
    </source>
</reference>
<organism evidence="9 10">
    <name type="scientific">Cupriavidus basilensis</name>
    <dbReference type="NCBI Taxonomy" id="68895"/>
    <lineage>
        <taxon>Bacteria</taxon>
        <taxon>Pseudomonadati</taxon>
        <taxon>Pseudomonadota</taxon>
        <taxon>Betaproteobacteria</taxon>
        <taxon>Burkholderiales</taxon>
        <taxon>Burkholderiaceae</taxon>
        <taxon>Cupriavidus</taxon>
    </lineage>
</organism>
<evidence type="ECO:0000313" key="10">
    <source>
        <dbReference type="Proteomes" id="UP000031843"/>
    </source>
</evidence>
<dbReference type="InterPro" id="IPR015590">
    <property type="entry name" value="Aldehyde_DH_dom"/>
</dbReference>
<evidence type="ECO:0000313" key="9">
    <source>
        <dbReference type="EMBL" id="AJG22390.1"/>
    </source>
</evidence>
<dbReference type="EMBL" id="CP010537">
    <property type="protein sequence ID" value="AJG22390.1"/>
    <property type="molecule type" value="Genomic_DNA"/>
</dbReference>
<evidence type="ECO:0000256" key="3">
    <source>
        <dbReference type="ARBA" id="ARBA00023027"/>
    </source>
</evidence>
<dbReference type="SUPFAM" id="SSF53720">
    <property type="entry name" value="ALDH-like"/>
    <property type="match status" value="1"/>
</dbReference>
<gene>
    <name evidence="9" type="ORF">RR42_s0800</name>
</gene>
<dbReference type="CDD" id="cd07133">
    <property type="entry name" value="ALDH_CALDH_CalB"/>
    <property type="match status" value="1"/>
</dbReference>
<dbReference type="InterPro" id="IPR029510">
    <property type="entry name" value="Ald_DH_CS_GLU"/>
</dbReference>
<dbReference type="RefSeq" id="WP_043353829.1">
    <property type="nucleotide sequence ID" value="NZ_CP010537.1"/>
</dbReference>
<proteinExistence type="inferred from homology"/>
<keyword evidence="10" id="KW-1185">Reference proteome</keyword>
<keyword evidence="3" id="KW-0520">NAD</keyword>
<dbReference type="PIRSF" id="PIRSF036492">
    <property type="entry name" value="ALDH"/>
    <property type="match status" value="1"/>
</dbReference>
<evidence type="ECO:0000256" key="4">
    <source>
        <dbReference type="PIRNR" id="PIRNR036492"/>
    </source>
</evidence>
<dbReference type="GO" id="GO:0005737">
    <property type="term" value="C:cytoplasm"/>
    <property type="evidence" value="ECO:0007669"/>
    <property type="project" value="TreeGrafter"/>
</dbReference>